<feature type="compositionally biased region" description="Basic and acidic residues" evidence="1">
    <location>
        <begin position="173"/>
        <end position="183"/>
    </location>
</feature>
<feature type="compositionally biased region" description="Basic and acidic residues" evidence="1">
    <location>
        <begin position="65"/>
        <end position="145"/>
    </location>
</feature>
<evidence type="ECO:0000256" key="1">
    <source>
        <dbReference type="SAM" id="MobiDB-lite"/>
    </source>
</evidence>
<feature type="region of interest" description="Disordered" evidence="1">
    <location>
        <begin position="503"/>
        <end position="522"/>
    </location>
</feature>
<feature type="compositionally biased region" description="Basic residues" evidence="1">
    <location>
        <begin position="161"/>
        <end position="172"/>
    </location>
</feature>
<evidence type="ECO:0000313" key="3">
    <source>
        <dbReference type="Proteomes" id="UP001642464"/>
    </source>
</evidence>
<sequence length="635" mass="71122">MPDPRTPPRKRHRSKGPASPGRPSALRKGGQSESERGRRKERSAVKVDLVPRAIPSKKEKKEKKEKREKEEMKSAAETAERKAKKEQKKMEKKQEIEKAGNKKKTKEGSAEKGEAEMPKKEKVAEKVEAVKTKKDKKEKDEAEKGKCRHKKKKEKGNEGKKKAKKDKDKKRRKLEEEAAETAKKRIKYVPCVKNKIEHIFEDGKHGRDCDAHSETTRSKASRDGDTRSETTRSTTSMSSREKAEQKLRELTAIMGDSDHDDSEGEATDDEALLDLAGAEDEGNDGSSTEETEEEGEGDEDSSSSKAEEEGNEKEDEAPEKVPYVNEHALVPVVATTRDAVQTMRNSVTNKKEWDTFTRQAKTKMPILLNDSYQNNKTELFNMWLDSDFSWSACALAVERKHQESNAAKKGWKAIQGKELKQRYTPEKWEQETWYFVKEGEALTNKVEVTESMMLGARLDMNEDMRQAITNEENGLMKAGALPKVTVASASGNKALMEAIGEKVSAAPKRKPKPKEEEKTEPVTPLTWVAKGKTSLPDVLKAAADCRTSSLKLAGMEYAKELSDNLLKQAEELEKHYKLLSSHVHDGAEKEVKLVLATTGARLAAVEQAQAAASAFLKKPNPKKKPKEKKDAKAKK</sequence>
<keyword evidence="3" id="KW-1185">Reference proteome</keyword>
<feature type="region of interest" description="Disordered" evidence="1">
    <location>
        <begin position="612"/>
        <end position="635"/>
    </location>
</feature>
<dbReference type="EMBL" id="CAXAMM010026524">
    <property type="protein sequence ID" value="CAK9059111.1"/>
    <property type="molecule type" value="Genomic_DNA"/>
</dbReference>
<feature type="compositionally biased region" description="Acidic residues" evidence="1">
    <location>
        <begin position="258"/>
        <end position="301"/>
    </location>
</feature>
<gene>
    <name evidence="2" type="ORF">SCF082_LOCUS31376</name>
</gene>
<feature type="compositionally biased region" description="Basic and acidic residues" evidence="1">
    <location>
        <begin position="239"/>
        <end position="249"/>
    </location>
</feature>
<organism evidence="2 3">
    <name type="scientific">Durusdinium trenchii</name>
    <dbReference type="NCBI Taxonomy" id="1381693"/>
    <lineage>
        <taxon>Eukaryota</taxon>
        <taxon>Sar</taxon>
        <taxon>Alveolata</taxon>
        <taxon>Dinophyceae</taxon>
        <taxon>Suessiales</taxon>
        <taxon>Symbiodiniaceae</taxon>
        <taxon>Durusdinium</taxon>
    </lineage>
</organism>
<name>A0ABP0N676_9DINO</name>
<proteinExistence type="predicted"/>
<reference evidence="2 3" key="1">
    <citation type="submission" date="2024-02" db="EMBL/GenBank/DDBJ databases">
        <authorList>
            <person name="Chen Y."/>
            <person name="Shah S."/>
            <person name="Dougan E. K."/>
            <person name="Thang M."/>
            <person name="Chan C."/>
        </authorList>
    </citation>
    <scope>NUCLEOTIDE SEQUENCE [LARGE SCALE GENOMIC DNA]</scope>
</reference>
<dbReference type="Proteomes" id="UP001642464">
    <property type="component" value="Unassembled WGS sequence"/>
</dbReference>
<feature type="compositionally biased region" description="Basic and acidic residues" evidence="1">
    <location>
        <begin position="194"/>
        <end position="230"/>
    </location>
</feature>
<feature type="region of interest" description="Disordered" evidence="1">
    <location>
        <begin position="1"/>
        <end position="325"/>
    </location>
</feature>
<protein>
    <submittedName>
        <fullName evidence="2">Uncharacterized protein</fullName>
    </submittedName>
</protein>
<feature type="compositionally biased region" description="Basic residues" evidence="1">
    <location>
        <begin position="619"/>
        <end position="635"/>
    </location>
</feature>
<feature type="compositionally biased region" description="Basic and acidic residues" evidence="1">
    <location>
        <begin position="33"/>
        <end position="45"/>
    </location>
</feature>
<accession>A0ABP0N676</accession>
<evidence type="ECO:0000313" key="2">
    <source>
        <dbReference type="EMBL" id="CAK9059111.1"/>
    </source>
</evidence>
<comment type="caution">
    <text evidence="2">The sequence shown here is derived from an EMBL/GenBank/DDBJ whole genome shotgun (WGS) entry which is preliminary data.</text>
</comment>